<proteinExistence type="predicted"/>
<gene>
    <name evidence="3" type="ORF">RED65_10409</name>
</gene>
<dbReference type="InterPro" id="IPR024079">
    <property type="entry name" value="MetalloPept_cat_dom_sf"/>
</dbReference>
<evidence type="ECO:0000313" key="3">
    <source>
        <dbReference type="EMBL" id="EAT13798.1"/>
    </source>
</evidence>
<reference evidence="3 4" key="1">
    <citation type="submission" date="2006-03" db="EMBL/GenBank/DDBJ databases">
        <authorList>
            <person name="Pinhassi J."/>
            <person name="Pedros-Alio C."/>
            <person name="Ferriera S."/>
            <person name="Johnson J."/>
            <person name="Kravitz S."/>
            <person name="Halpern A."/>
            <person name="Remington K."/>
            <person name="Beeson K."/>
            <person name="Tran B."/>
            <person name="Rogers Y.-H."/>
            <person name="Friedman R."/>
            <person name="Venter J.C."/>
        </authorList>
    </citation>
    <scope>NUCLEOTIDE SEQUENCE [LARGE SCALE GENOMIC DNA]</scope>
    <source>
        <strain evidence="3 4">RED65</strain>
    </source>
</reference>
<dbReference type="GO" id="GO:0008237">
    <property type="term" value="F:metallopeptidase activity"/>
    <property type="evidence" value="ECO:0007669"/>
    <property type="project" value="InterPro"/>
</dbReference>
<organism evidence="3 4">
    <name type="scientific">Bermanella marisrubri</name>
    <dbReference type="NCBI Taxonomy" id="207949"/>
    <lineage>
        <taxon>Bacteria</taxon>
        <taxon>Pseudomonadati</taxon>
        <taxon>Pseudomonadota</taxon>
        <taxon>Gammaproteobacteria</taxon>
        <taxon>Oceanospirillales</taxon>
        <taxon>Oceanospirillaceae</taxon>
        <taxon>Bermanella</taxon>
    </lineage>
</organism>
<sequence>MHRTLTYILLIVISLITNMSVHASYISTANSLTVENIQDHDTASDKGFSLNTGTSTTTVGANYSGHDKRQTTKATIGNGNVQVGGKALADTDIDVNRDTNNAQEITKDHELGGLDAEVTVDHRLASEEGRDKISEDFMKTDMLREAVERMVTTERIGITDLNSEIGKQNNTYEAVKLEIAKDPILAAKLQSSDLNPEEKQHVLNQLTHTVMQELGYETEGYNNKVTANENSTRQGFYSEETGDAYINDSYIDDNGQLVETAGHEMAHAMDDRDGSNQQYSKEDRETYAHNIGEGLVDYTAMALDINGHNDGLATSNNHVGNDSALIIANNVEYSGLDKTKGDALLPEFVKDARKAVRDHQEKSQQASANLKGDGVGTALSMAAAAGDIVINVTDAAVTIVDKTTDVIGAVGLFGGDLKAEALDNIARDLSSIESAYENKQEIATAILTKLQDYPNRLAEMDPSALRSLISVAGEAAIPAAIIAKVNKADVSHGPKPDMAISDNEVGHSALDQDPVVQALREKDRQGVDPNSSDISVDNEMIGQNSATDTGIKNPEASHSNDLNIGQNNENYNQRLNQKITQRGIQKEFENEMGFQEVGAITGKRANDLGREQYGDSYIPEWNDDDIVKKGIVPSGQPEDVISRAHNNPTRPQGSYLAPTGNFKNSDGSLKQPNQIQDTLALPPQSQAASITSYKGDSDKTALLGPVGKNEWSENPDGTQIKIIEKTDRKDFHKDTVQTNDD</sequence>
<dbReference type="Proteomes" id="UP000004263">
    <property type="component" value="Unassembled WGS sequence"/>
</dbReference>
<evidence type="ECO:0000313" key="4">
    <source>
        <dbReference type="Proteomes" id="UP000004263"/>
    </source>
</evidence>
<comment type="caution">
    <text evidence="3">The sequence shown here is derived from an EMBL/GenBank/DDBJ whole genome shotgun (WGS) entry which is preliminary data.</text>
</comment>
<keyword evidence="2" id="KW-0732">Signal</keyword>
<evidence type="ECO:0000256" key="1">
    <source>
        <dbReference type="SAM" id="MobiDB-lite"/>
    </source>
</evidence>
<keyword evidence="4" id="KW-1185">Reference proteome</keyword>
<name>Q1N5Z4_9GAMM</name>
<evidence type="ECO:0000256" key="2">
    <source>
        <dbReference type="SAM" id="SignalP"/>
    </source>
</evidence>
<dbReference type="AlphaFoldDB" id="Q1N5Z4"/>
<dbReference type="HOGENOM" id="CLU_374564_0_0_6"/>
<protein>
    <submittedName>
        <fullName evidence="3">Putative hemagglutinin/hemolysin-related protein</fullName>
    </submittedName>
</protein>
<feature type="region of interest" description="Disordered" evidence="1">
    <location>
        <begin position="545"/>
        <end position="565"/>
    </location>
</feature>
<dbReference type="OrthoDB" id="5877938at2"/>
<feature type="chain" id="PRO_5004195018" evidence="2">
    <location>
        <begin position="24"/>
        <end position="741"/>
    </location>
</feature>
<feature type="signal peptide" evidence="2">
    <location>
        <begin position="1"/>
        <end position="23"/>
    </location>
</feature>
<dbReference type="STRING" id="207949.RED65_10409"/>
<dbReference type="RefSeq" id="WP_007017219.1">
    <property type="nucleotide sequence ID" value="NZ_CH724113.1"/>
</dbReference>
<dbReference type="EMBL" id="AAQH01000001">
    <property type="protein sequence ID" value="EAT13798.1"/>
    <property type="molecule type" value="Genomic_DNA"/>
</dbReference>
<accession>Q1N5Z4</accession>
<dbReference type="Gene3D" id="3.40.390.10">
    <property type="entry name" value="Collagenase (Catalytic Domain)"/>
    <property type="match status" value="1"/>
</dbReference>